<evidence type="ECO:0000313" key="6">
    <source>
        <dbReference type="EMBL" id="CAL6114519.1"/>
    </source>
</evidence>
<reference evidence="3" key="1">
    <citation type="submission" date="2023-06" db="EMBL/GenBank/DDBJ databases">
        <authorList>
            <person name="Kurt Z."/>
        </authorList>
    </citation>
    <scope>NUCLEOTIDE SEQUENCE</scope>
</reference>
<name>A0AA86TXZ5_9EUKA</name>
<dbReference type="AlphaFoldDB" id="A0AA86TXZ5"/>
<sequence>MLANYQNTKYYQQYLENSTKINNLELKVTQFQLINQRNTNQYLQNQVLQQTEFNQLLFSELDNKCEQLSTQITCSQNLEIQKSELQLQNVQIYNIVQNQKEELNSMIQTIQLKDQRILELENEMLQLNNQQIQIKYNNQKNEEKIYNKIIPDTQQQQQQTPQLIDQNYIQKSQKSFLSQTGSQKSFAVAIEVLINQNIEPQSLLNEKSNSEQISTLNDLLEGLLAFENQSHQSLLSEQNDSQSASNQQPSEMNLPAKSSTQIQSQPESTASVHKKKKTMKSINQRFTDMVKQELNINYYTTEEQICKEIQNYKNQNDLWNKLARVGFDFHFNNKTEIVTFYKEKYLQAAFKGRLSARDNELIAAESCKYASLSVVKISNQIQQEHFQDRDIFIQNIRDVVSKHRQKLK</sequence>
<accession>A0AA86TXZ5</accession>
<gene>
    <name evidence="3" type="ORF">HINF_LOCUS21480</name>
    <name evidence="5" type="ORF">HINF_LOCUS59039</name>
    <name evidence="4" type="ORF">HINF_LOCUS61161</name>
    <name evidence="6" type="ORF">HINF_LOCUS78022</name>
</gene>
<evidence type="ECO:0000313" key="3">
    <source>
        <dbReference type="EMBL" id="CAI9933835.1"/>
    </source>
</evidence>
<protein>
    <submittedName>
        <fullName evidence="5">Hypothetical_protein</fullName>
    </submittedName>
</protein>
<dbReference type="EMBL" id="CAXDID020000801">
    <property type="protein sequence ID" value="CAL6114519.1"/>
    <property type="molecule type" value="Genomic_DNA"/>
</dbReference>
<dbReference type="EMBL" id="CAXDID020000336">
    <property type="protein sequence ID" value="CAL6078720.1"/>
    <property type="molecule type" value="Genomic_DNA"/>
</dbReference>
<organism evidence="3">
    <name type="scientific">Hexamita inflata</name>
    <dbReference type="NCBI Taxonomy" id="28002"/>
    <lineage>
        <taxon>Eukaryota</taxon>
        <taxon>Metamonada</taxon>
        <taxon>Diplomonadida</taxon>
        <taxon>Hexamitidae</taxon>
        <taxon>Hexamitinae</taxon>
        <taxon>Hexamita</taxon>
    </lineage>
</organism>
<evidence type="ECO:0000313" key="5">
    <source>
        <dbReference type="EMBL" id="CAL6078720.1"/>
    </source>
</evidence>
<feature type="compositionally biased region" description="Polar residues" evidence="2">
    <location>
        <begin position="231"/>
        <end position="271"/>
    </location>
</feature>
<reference evidence="5 7" key="2">
    <citation type="submission" date="2024-07" db="EMBL/GenBank/DDBJ databases">
        <authorList>
            <person name="Akdeniz Z."/>
        </authorList>
    </citation>
    <scope>NUCLEOTIDE SEQUENCE [LARGE SCALE GENOMIC DNA]</scope>
</reference>
<keyword evidence="1" id="KW-0175">Coiled coil</keyword>
<evidence type="ECO:0000313" key="4">
    <source>
        <dbReference type="EMBL" id="CAI9973516.1"/>
    </source>
</evidence>
<comment type="caution">
    <text evidence="3">The sequence shown here is derived from an EMBL/GenBank/DDBJ whole genome shotgun (WGS) entry which is preliminary data.</text>
</comment>
<dbReference type="EMBL" id="CATOUU010000550">
    <property type="protein sequence ID" value="CAI9933835.1"/>
    <property type="molecule type" value="Genomic_DNA"/>
</dbReference>
<evidence type="ECO:0000256" key="1">
    <source>
        <dbReference type="SAM" id="Coils"/>
    </source>
</evidence>
<keyword evidence="7" id="KW-1185">Reference proteome</keyword>
<feature type="coiled-coil region" evidence="1">
    <location>
        <begin position="93"/>
        <end position="142"/>
    </location>
</feature>
<proteinExistence type="predicted"/>
<evidence type="ECO:0000313" key="7">
    <source>
        <dbReference type="Proteomes" id="UP001642409"/>
    </source>
</evidence>
<dbReference type="EMBL" id="CATOUU010001124">
    <property type="protein sequence ID" value="CAI9973516.1"/>
    <property type="molecule type" value="Genomic_DNA"/>
</dbReference>
<dbReference type="Proteomes" id="UP001642409">
    <property type="component" value="Unassembled WGS sequence"/>
</dbReference>
<feature type="region of interest" description="Disordered" evidence="2">
    <location>
        <begin position="231"/>
        <end position="280"/>
    </location>
</feature>
<evidence type="ECO:0000256" key="2">
    <source>
        <dbReference type="SAM" id="MobiDB-lite"/>
    </source>
</evidence>